<dbReference type="SUPFAM" id="SSF52096">
    <property type="entry name" value="ClpP/crotonase"/>
    <property type="match status" value="1"/>
</dbReference>
<dbReference type="GO" id="GO:0006635">
    <property type="term" value="P:fatty acid beta-oxidation"/>
    <property type="evidence" value="ECO:0007669"/>
    <property type="project" value="TreeGrafter"/>
</dbReference>
<dbReference type="Proteomes" id="UP000217676">
    <property type="component" value="Chromosome"/>
</dbReference>
<dbReference type="PANTHER" id="PTHR11941:SF75">
    <property type="entry name" value="ENOYL-COA HYDRATASE_ISOMERASE FAMILY PROTEIN"/>
    <property type="match status" value="1"/>
</dbReference>
<dbReference type="Pfam" id="PF00378">
    <property type="entry name" value="ECH_1"/>
    <property type="match status" value="1"/>
</dbReference>
<dbReference type="EMBL" id="AP017424">
    <property type="protein sequence ID" value="BAU82985.1"/>
    <property type="molecule type" value="Genomic_DNA"/>
</dbReference>
<gene>
    <name evidence="2" type="ORF">SLA_2048</name>
</gene>
<protein>
    <submittedName>
        <fullName evidence="2">Enoyl-CoA hydratase</fullName>
    </submittedName>
</protein>
<evidence type="ECO:0000313" key="2">
    <source>
        <dbReference type="EMBL" id="BAU82985.1"/>
    </source>
</evidence>
<evidence type="ECO:0000313" key="3">
    <source>
        <dbReference type="Proteomes" id="UP000217676"/>
    </source>
</evidence>
<dbReference type="CDD" id="cd06558">
    <property type="entry name" value="crotonase-like"/>
    <property type="match status" value="1"/>
</dbReference>
<keyword evidence="1" id="KW-0443">Lipid metabolism</keyword>
<evidence type="ECO:0000256" key="1">
    <source>
        <dbReference type="ARBA" id="ARBA00023098"/>
    </source>
</evidence>
<keyword evidence="3" id="KW-1185">Reference proteome</keyword>
<dbReference type="AlphaFoldDB" id="A0A160NY17"/>
<organism evidence="2 3">
    <name type="scientific">Streptomyces laurentii</name>
    <dbReference type="NCBI Taxonomy" id="39478"/>
    <lineage>
        <taxon>Bacteria</taxon>
        <taxon>Bacillati</taxon>
        <taxon>Actinomycetota</taxon>
        <taxon>Actinomycetes</taxon>
        <taxon>Kitasatosporales</taxon>
        <taxon>Streptomycetaceae</taxon>
        <taxon>Streptomyces</taxon>
    </lineage>
</organism>
<reference evidence="2 3" key="1">
    <citation type="journal article" date="2016" name="Genome Announc.">
        <title>Complete Genome Sequence of Thiostrepton-Producing Streptomyces laurentii ATCC 31255.</title>
        <authorList>
            <person name="Doi K."/>
            <person name="Fujino Y."/>
            <person name="Nagayoshi Y."/>
            <person name="Ohshima T."/>
            <person name="Ogata S."/>
        </authorList>
    </citation>
    <scope>NUCLEOTIDE SEQUENCE [LARGE SCALE GENOMIC DNA]</scope>
    <source>
        <strain evidence="2 3">ATCC 31255</strain>
    </source>
</reference>
<dbReference type="InterPro" id="IPR001753">
    <property type="entry name" value="Enoyl-CoA_hydra/iso"/>
</dbReference>
<dbReference type="GO" id="GO:0004165">
    <property type="term" value="F:delta(3)-delta(2)-enoyl-CoA isomerase activity"/>
    <property type="evidence" value="ECO:0007669"/>
    <property type="project" value="TreeGrafter"/>
</dbReference>
<dbReference type="KEGG" id="slau:SLA_2048"/>
<name>A0A160NY17_STRLU</name>
<accession>A0A160NY17</accession>
<dbReference type="FunFam" id="3.90.226.10:FF:000049">
    <property type="entry name" value="Enoyl-CoA delta isomerase 3"/>
    <property type="match status" value="1"/>
</dbReference>
<proteinExistence type="predicted"/>
<sequence>MPSLDRQDSVFVLDLGDGENRFHPDWIAAVGAALDEVEKTEGPRALVTAATGKFYSNGLDLDWLFAHTDRHREYVDSVHALFARMLALPVVTVAALQGHTFAAGAMLSLAHDFRVMRADRGYWCLPEADIDIPFTPGMAALVQSRLAPQAAHEAMLTARRYGGGDAAAAGIVDRAVDEDAVRSTAVELAQGQLNKAGATLGTIKARMYAPVLATLRDTTQPLG</sequence>
<dbReference type="Gene3D" id="3.90.226.10">
    <property type="entry name" value="2-enoyl-CoA Hydratase, Chain A, domain 1"/>
    <property type="match status" value="1"/>
</dbReference>
<dbReference type="InterPro" id="IPR029045">
    <property type="entry name" value="ClpP/crotonase-like_dom_sf"/>
</dbReference>
<dbReference type="PANTHER" id="PTHR11941">
    <property type="entry name" value="ENOYL-COA HYDRATASE-RELATED"/>
    <property type="match status" value="1"/>
</dbReference>